<proteinExistence type="predicted"/>
<reference evidence="2" key="1">
    <citation type="journal article" date="2014" name="Front. Microbiol.">
        <title>High frequency of phylogenetically diverse reductive dehalogenase-homologous genes in deep subseafloor sedimentary metagenomes.</title>
        <authorList>
            <person name="Kawai M."/>
            <person name="Futagami T."/>
            <person name="Toyoda A."/>
            <person name="Takaki Y."/>
            <person name="Nishi S."/>
            <person name="Hori S."/>
            <person name="Arai W."/>
            <person name="Tsubouchi T."/>
            <person name="Morono Y."/>
            <person name="Uchiyama I."/>
            <person name="Ito T."/>
            <person name="Fujiyama A."/>
            <person name="Inagaki F."/>
            <person name="Takami H."/>
        </authorList>
    </citation>
    <scope>NUCLEOTIDE SEQUENCE</scope>
    <source>
        <strain evidence="2">Expedition CK06-06</strain>
    </source>
</reference>
<keyword evidence="1" id="KW-1133">Transmembrane helix</keyword>
<keyword evidence="1" id="KW-0472">Membrane</keyword>
<comment type="caution">
    <text evidence="2">The sequence shown here is derived from an EMBL/GenBank/DDBJ whole genome shotgun (WGS) entry which is preliminary data.</text>
</comment>
<evidence type="ECO:0000256" key="1">
    <source>
        <dbReference type="SAM" id="Phobius"/>
    </source>
</evidence>
<keyword evidence="1" id="KW-0812">Transmembrane</keyword>
<name>X1HND8_9ZZZZ</name>
<sequence>EVISIFIMLFVTIAAFNLIGAIAAVAALVAGRLLANGYLVWPCLKVLKREA</sequence>
<dbReference type="EMBL" id="BARU01025822">
    <property type="protein sequence ID" value="GAH70972.1"/>
    <property type="molecule type" value="Genomic_DNA"/>
</dbReference>
<feature type="non-terminal residue" evidence="2">
    <location>
        <position position="1"/>
    </location>
</feature>
<accession>X1HND8</accession>
<dbReference type="AlphaFoldDB" id="X1HND8"/>
<feature type="transmembrane region" description="Helical" evidence="1">
    <location>
        <begin position="6"/>
        <end position="29"/>
    </location>
</feature>
<organism evidence="2">
    <name type="scientific">marine sediment metagenome</name>
    <dbReference type="NCBI Taxonomy" id="412755"/>
    <lineage>
        <taxon>unclassified sequences</taxon>
        <taxon>metagenomes</taxon>
        <taxon>ecological metagenomes</taxon>
    </lineage>
</organism>
<gene>
    <name evidence="2" type="ORF">S03H2_41564</name>
</gene>
<evidence type="ECO:0000313" key="2">
    <source>
        <dbReference type="EMBL" id="GAH70972.1"/>
    </source>
</evidence>
<protein>
    <submittedName>
        <fullName evidence="2">Uncharacterized protein</fullName>
    </submittedName>
</protein>